<keyword evidence="8" id="KW-0492">Microsome</keyword>
<evidence type="ECO:0000256" key="1">
    <source>
        <dbReference type="ARBA" id="ARBA00004184"/>
    </source>
</evidence>
<evidence type="ECO:0000256" key="11">
    <source>
        <dbReference type="ARBA" id="ARBA00023033"/>
    </source>
</evidence>
<evidence type="ECO:0000256" key="8">
    <source>
        <dbReference type="ARBA" id="ARBA00022848"/>
    </source>
</evidence>
<evidence type="ECO:0000256" key="15">
    <source>
        <dbReference type="ARBA" id="ARBA00044116"/>
    </source>
</evidence>
<keyword evidence="7" id="KW-0256">Endoplasmic reticulum</keyword>
<keyword evidence="10 21" id="KW-0408">Iron</keyword>
<evidence type="ECO:0000256" key="12">
    <source>
        <dbReference type="ARBA" id="ARBA00023121"/>
    </source>
</evidence>
<evidence type="ECO:0000313" key="26">
    <source>
        <dbReference type="RefSeq" id="XP_031550023.1"/>
    </source>
</evidence>
<keyword evidence="11 22" id="KW-0503">Monooxygenase</keyword>
<dbReference type="GO" id="GO:0020037">
    <property type="term" value="F:heme binding"/>
    <property type="evidence" value="ECO:0007669"/>
    <property type="project" value="InterPro"/>
</dbReference>
<feature type="binding site" description="axial binding residue" evidence="21">
    <location>
        <position position="444"/>
    </location>
    <ligand>
        <name>heme</name>
        <dbReference type="ChEBI" id="CHEBI:30413"/>
    </ligand>
    <ligandPart>
        <name>Fe</name>
        <dbReference type="ChEBI" id="CHEBI:18248"/>
    </ligandPart>
</feature>
<evidence type="ECO:0000256" key="13">
    <source>
        <dbReference type="ARBA" id="ARBA00023136"/>
    </source>
</evidence>
<dbReference type="InterPro" id="IPR001128">
    <property type="entry name" value="Cyt_P450"/>
</dbReference>
<dbReference type="EC" id="1.14.14.16" evidence="14"/>
<keyword evidence="13" id="KW-0472">Membrane</keyword>
<dbReference type="Gene3D" id="1.10.630.10">
    <property type="entry name" value="Cytochrome P450"/>
    <property type="match status" value="1"/>
</dbReference>
<dbReference type="Pfam" id="PF00067">
    <property type="entry name" value="p450"/>
    <property type="match status" value="1"/>
</dbReference>
<dbReference type="PRINTS" id="PR00463">
    <property type="entry name" value="EP450I"/>
</dbReference>
<dbReference type="InterPro" id="IPR002401">
    <property type="entry name" value="Cyt_P450_E_grp-I"/>
</dbReference>
<dbReference type="PANTHER" id="PTHR24289:SF1">
    <property type="entry name" value="STEROID 17-ALPHA-HYDROXYLASE_17,20 LYASE"/>
    <property type="match status" value="1"/>
</dbReference>
<dbReference type="GO" id="GO:0008289">
    <property type="term" value="F:lipid binding"/>
    <property type="evidence" value="ECO:0007669"/>
    <property type="project" value="UniProtKB-KW"/>
</dbReference>
<organism evidence="23 24">
    <name type="scientific">Actinia tenebrosa</name>
    <name type="common">Australian red waratah sea anemone</name>
    <dbReference type="NCBI Taxonomy" id="6105"/>
    <lineage>
        <taxon>Eukaryota</taxon>
        <taxon>Metazoa</taxon>
        <taxon>Cnidaria</taxon>
        <taxon>Anthozoa</taxon>
        <taxon>Hexacorallia</taxon>
        <taxon>Actiniaria</taxon>
        <taxon>Actiniidae</taxon>
        <taxon>Actinia</taxon>
    </lineage>
</organism>
<evidence type="ECO:0000256" key="16">
    <source>
        <dbReference type="ARBA" id="ARBA00044217"/>
    </source>
</evidence>
<evidence type="ECO:0000256" key="2">
    <source>
        <dbReference type="ARBA" id="ARBA00004524"/>
    </source>
</evidence>
<keyword evidence="9 22" id="KW-0560">Oxidoreductase</keyword>
<evidence type="ECO:0000256" key="22">
    <source>
        <dbReference type="RuleBase" id="RU000461"/>
    </source>
</evidence>
<dbReference type="FunFam" id="1.10.630.10:FF:000049">
    <property type="entry name" value="steroid 21-hydroxylase isoform X1"/>
    <property type="match status" value="1"/>
</dbReference>
<comment type="cofactor">
    <cofactor evidence="21">
        <name>heme</name>
        <dbReference type="ChEBI" id="CHEBI:30413"/>
    </cofactor>
</comment>
<accession>A0A6P8H3J2</accession>
<dbReference type="PANTHER" id="PTHR24289">
    <property type="entry name" value="STEROID 17-ALPHA-HYDROXYLASE/17,20 LYASE"/>
    <property type="match status" value="1"/>
</dbReference>
<keyword evidence="6 21" id="KW-0479">Metal-binding</keyword>
<gene>
    <name evidence="24 25 26" type="primary">LOC116287483</name>
</gene>
<keyword evidence="12" id="KW-0446">Lipid-binding</keyword>
<dbReference type="SUPFAM" id="SSF48264">
    <property type="entry name" value="Cytochrome P450"/>
    <property type="match status" value="1"/>
</dbReference>
<dbReference type="RefSeq" id="XP_031550021.1">
    <property type="nucleotide sequence ID" value="XM_031694161.1"/>
</dbReference>
<evidence type="ECO:0000256" key="17">
    <source>
        <dbReference type="ARBA" id="ARBA00044265"/>
    </source>
</evidence>
<sequence>MFVEVGVLVFAAIVLWEIYLILTEPRNLPPGFRVPSLISLVTFPTNVSPHKRLLNAGLSSGKYGDVSCLRIGRQLMVVVSSFETAREALVQKGFQFAGRPSLEVAKQITRDGKDVVLGDFGPGWRMHRKIVLSALKTYGVGLSILENKISVEAEAIVETFQTNLGNPFNPRPNIVNAVLNIICAILFGERYSLNDPEFYEIERFHSSLTRIFAKGQILDIFPLLKYLPVQIMRDIKEAVEFRDRFFERKLAEHRDKFQDAETVPDLTYELLKAAQEANTDQECTTKEYLTDDHLVGTMMDVFLAGAETTATTILWVLAYMVSYPEVQACVQKEFDDVIGRERLPSLSDRGSLPYFEATIKETIRHATPFVVGAPHKTTTDTTLKGYNIPKDTMVIFNLWQIHHDPRHWKNPNDFEPTRFLDEQGKLLNVSTLSYMPFSLGPRACLGESLAKTELFLFLSRLLYEFKFENPPDVPPPDMEGTFGVVQSPKPYKVVVKKRF</sequence>
<protein>
    <recommendedName>
        <fullName evidence="15">Steroid 21-hydroxylase</fullName>
        <ecNumber evidence="14">1.14.14.16</ecNumber>
    </recommendedName>
    <alternativeName>
        <fullName evidence="19">21-OHase</fullName>
    </alternativeName>
    <alternativeName>
        <fullName evidence="16">Cytochrome P-450c21</fullName>
    </alternativeName>
    <alternativeName>
        <fullName evidence="20">Cytochrome P450 21</fullName>
    </alternativeName>
    <alternativeName>
        <fullName evidence="18">Cytochrome P450 XXI</fullName>
    </alternativeName>
    <alternativeName>
        <fullName evidence="17">Cytochrome P450-C21</fullName>
    </alternativeName>
</protein>
<evidence type="ECO:0000256" key="18">
    <source>
        <dbReference type="ARBA" id="ARBA00044282"/>
    </source>
</evidence>
<dbReference type="AlphaFoldDB" id="A0A6P8H3J2"/>
<dbReference type="GO" id="GO:0042448">
    <property type="term" value="P:progesterone metabolic process"/>
    <property type="evidence" value="ECO:0007669"/>
    <property type="project" value="TreeGrafter"/>
</dbReference>
<evidence type="ECO:0000256" key="4">
    <source>
        <dbReference type="ARBA" id="ARBA00010617"/>
    </source>
</evidence>
<evidence type="ECO:0000256" key="6">
    <source>
        <dbReference type="ARBA" id="ARBA00022723"/>
    </source>
</evidence>
<dbReference type="GO" id="GO:0005506">
    <property type="term" value="F:iron ion binding"/>
    <property type="evidence" value="ECO:0007669"/>
    <property type="project" value="InterPro"/>
</dbReference>
<dbReference type="GO" id="GO:0004509">
    <property type="term" value="F:steroid 21-monooxygenase activity"/>
    <property type="evidence" value="ECO:0007669"/>
    <property type="project" value="UniProtKB-EC"/>
</dbReference>
<dbReference type="InterPro" id="IPR017972">
    <property type="entry name" value="Cyt_P450_CS"/>
</dbReference>
<dbReference type="GO" id="GO:0008610">
    <property type="term" value="P:lipid biosynthetic process"/>
    <property type="evidence" value="ECO:0007669"/>
    <property type="project" value="UniProtKB-ARBA"/>
</dbReference>
<dbReference type="InterPro" id="IPR036396">
    <property type="entry name" value="Cyt_P450_sf"/>
</dbReference>
<dbReference type="GO" id="GO:0005789">
    <property type="term" value="C:endoplasmic reticulum membrane"/>
    <property type="evidence" value="ECO:0007669"/>
    <property type="project" value="UniProtKB-SubCell"/>
</dbReference>
<dbReference type="Proteomes" id="UP000515163">
    <property type="component" value="Unplaced"/>
</dbReference>
<dbReference type="GeneID" id="116287483"/>
<proteinExistence type="inferred from homology"/>
<evidence type="ECO:0000256" key="21">
    <source>
        <dbReference type="PIRSR" id="PIRSR602401-1"/>
    </source>
</evidence>
<comment type="similarity">
    <text evidence="4 22">Belongs to the cytochrome P450 family.</text>
</comment>
<dbReference type="CDD" id="cd11027">
    <property type="entry name" value="CYP17A1-like"/>
    <property type="match status" value="1"/>
</dbReference>
<evidence type="ECO:0000256" key="7">
    <source>
        <dbReference type="ARBA" id="ARBA00022824"/>
    </source>
</evidence>
<dbReference type="OrthoDB" id="1470350at2759"/>
<dbReference type="KEGG" id="aten:116287483"/>
<evidence type="ECO:0000256" key="20">
    <source>
        <dbReference type="ARBA" id="ARBA00044342"/>
    </source>
</evidence>
<evidence type="ECO:0000256" key="10">
    <source>
        <dbReference type="ARBA" id="ARBA00023004"/>
    </source>
</evidence>
<dbReference type="GO" id="GO:0042446">
    <property type="term" value="P:hormone biosynthetic process"/>
    <property type="evidence" value="ECO:0007669"/>
    <property type="project" value="TreeGrafter"/>
</dbReference>
<evidence type="ECO:0000256" key="9">
    <source>
        <dbReference type="ARBA" id="ARBA00023002"/>
    </source>
</evidence>
<evidence type="ECO:0000256" key="3">
    <source>
        <dbReference type="ARBA" id="ARBA00004586"/>
    </source>
</evidence>
<evidence type="ECO:0000256" key="14">
    <source>
        <dbReference type="ARBA" id="ARBA00044040"/>
    </source>
</evidence>
<dbReference type="RefSeq" id="XP_031550022.1">
    <property type="nucleotide sequence ID" value="XM_031694162.1"/>
</dbReference>
<evidence type="ECO:0000313" key="23">
    <source>
        <dbReference type="Proteomes" id="UP000515163"/>
    </source>
</evidence>
<reference evidence="24 25" key="1">
    <citation type="submission" date="2025-04" db="UniProtKB">
        <authorList>
            <consortium name="RefSeq"/>
        </authorList>
    </citation>
    <scope>IDENTIFICATION</scope>
    <source>
        <tissue evidence="24 25">Tentacle</tissue>
    </source>
</reference>
<comment type="subcellular location">
    <subcellularLocation>
        <location evidence="1">Endomembrane system</location>
        <topology evidence="1">Peripheral membrane protein</topology>
    </subcellularLocation>
    <subcellularLocation>
        <location evidence="3">Endoplasmic reticulum membrane</location>
    </subcellularLocation>
    <subcellularLocation>
        <location evidence="2">Microsome membrane</location>
    </subcellularLocation>
</comment>
<evidence type="ECO:0000313" key="24">
    <source>
        <dbReference type="RefSeq" id="XP_031550021.1"/>
    </source>
</evidence>
<evidence type="ECO:0000256" key="5">
    <source>
        <dbReference type="ARBA" id="ARBA00022617"/>
    </source>
</evidence>
<dbReference type="PROSITE" id="PS00086">
    <property type="entry name" value="CYTOCHROME_P450"/>
    <property type="match status" value="1"/>
</dbReference>
<name>A0A6P8H3J2_ACTTE</name>
<keyword evidence="5 21" id="KW-0349">Heme</keyword>
<evidence type="ECO:0000256" key="19">
    <source>
        <dbReference type="ARBA" id="ARBA00044304"/>
    </source>
</evidence>
<dbReference type="PRINTS" id="PR00385">
    <property type="entry name" value="P450"/>
</dbReference>
<dbReference type="RefSeq" id="XP_031550023.1">
    <property type="nucleotide sequence ID" value="XM_031694163.1"/>
</dbReference>
<evidence type="ECO:0000313" key="25">
    <source>
        <dbReference type="RefSeq" id="XP_031550022.1"/>
    </source>
</evidence>
<keyword evidence="23" id="KW-1185">Reference proteome</keyword>
<dbReference type="GO" id="GO:0004508">
    <property type="term" value="F:steroid 17-alpha-monooxygenase activity"/>
    <property type="evidence" value="ECO:0007669"/>
    <property type="project" value="TreeGrafter"/>
</dbReference>